<reference evidence="3 4" key="1">
    <citation type="journal article" date="2019" name="Int. J. Syst. Evol. Microbiol.">
        <title>The Global Catalogue of Microorganisms (GCM) 10K type strain sequencing project: providing services to taxonomists for standard genome sequencing and annotation.</title>
        <authorList>
            <consortium name="The Broad Institute Genomics Platform"/>
            <consortium name="The Broad Institute Genome Sequencing Center for Infectious Disease"/>
            <person name="Wu L."/>
            <person name="Ma J."/>
        </authorList>
    </citation>
    <scope>NUCLEOTIDE SEQUENCE [LARGE SCALE GENOMIC DNA]</scope>
    <source>
        <strain evidence="3 4">JCM 15309</strain>
    </source>
</reference>
<dbReference type="InterPro" id="IPR025487">
    <property type="entry name" value="DUF4379"/>
</dbReference>
<evidence type="ECO:0000259" key="2">
    <source>
        <dbReference type="Pfam" id="PF14311"/>
    </source>
</evidence>
<evidence type="ECO:0000313" key="4">
    <source>
        <dbReference type="Proteomes" id="UP001500571"/>
    </source>
</evidence>
<comment type="caution">
    <text evidence="3">The sequence shown here is derived from an EMBL/GenBank/DDBJ whole genome shotgun (WGS) entry which is preliminary data.</text>
</comment>
<name>A0ABN2RL59_9ACTN</name>
<accession>A0ABN2RL59</accession>
<sequence length="99" mass="11079">MCQGSPVSRLEDVNKNQDPDRRHADAMSTPFTPENIYGSADGRWYHDGRDVSDHLVWWQCTVGHSWQASLIVRTSSDDPGCPTCWADGLGDLFKGQTKL</sequence>
<evidence type="ECO:0000313" key="3">
    <source>
        <dbReference type="EMBL" id="GAA1970982.1"/>
    </source>
</evidence>
<evidence type="ECO:0000256" key="1">
    <source>
        <dbReference type="SAM" id="MobiDB-lite"/>
    </source>
</evidence>
<keyword evidence="4" id="KW-1185">Reference proteome</keyword>
<dbReference type="EMBL" id="BAAAPB010000004">
    <property type="protein sequence ID" value="GAA1970982.1"/>
    <property type="molecule type" value="Genomic_DNA"/>
</dbReference>
<dbReference type="Proteomes" id="UP001500571">
    <property type="component" value="Unassembled WGS sequence"/>
</dbReference>
<dbReference type="Pfam" id="PF14311">
    <property type="entry name" value="DUF4379"/>
    <property type="match status" value="1"/>
</dbReference>
<gene>
    <name evidence="3" type="ORF">GCM10009798_34700</name>
</gene>
<proteinExistence type="predicted"/>
<protein>
    <recommendedName>
        <fullName evidence="2">Treble clef zinc finger domain-containing protein</fullName>
    </recommendedName>
</protein>
<organism evidence="3 4">
    <name type="scientific">Nocardioides panacihumi</name>
    <dbReference type="NCBI Taxonomy" id="400774"/>
    <lineage>
        <taxon>Bacteria</taxon>
        <taxon>Bacillati</taxon>
        <taxon>Actinomycetota</taxon>
        <taxon>Actinomycetes</taxon>
        <taxon>Propionibacteriales</taxon>
        <taxon>Nocardioidaceae</taxon>
        <taxon>Nocardioides</taxon>
    </lineage>
</organism>
<feature type="domain" description="Treble clef zinc finger" evidence="2">
    <location>
        <begin position="52"/>
        <end position="85"/>
    </location>
</feature>
<feature type="region of interest" description="Disordered" evidence="1">
    <location>
        <begin position="1"/>
        <end position="34"/>
    </location>
</feature>
<feature type="compositionally biased region" description="Basic and acidic residues" evidence="1">
    <location>
        <begin position="9"/>
        <end position="25"/>
    </location>
</feature>